<protein>
    <submittedName>
        <fullName evidence="2">Uncharacterized protein</fullName>
    </submittedName>
</protein>
<sequence length="74" mass="8307">MFVGNNVSKILLSNNNVKACFIISSVICCCFCLCILRVFEYCSYSNSYRLDSLGLYETPREGYVPANVFIVNSS</sequence>
<evidence type="ECO:0000256" key="1">
    <source>
        <dbReference type="SAM" id="Phobius"/>
    </source>
</evidence>
<organism evidence="2 3">
    <name type="scientific">Tagetes erecta</name>
    <name type="common">African marigold</name>
    <dbReference type="NCBI Taxonomy" id="13708"/>
    <lineage>
        <taxon>Eukaryota</taxon>
        <taxon>Viridiplantae</taxon>
        <taxon>Streptophyta</taxon>
        <taxon>Embryophyta</taxon>
        <taxon>Tracheophyta</taxon>
        <taxon>Spermatophyta</taxon>
        <taxon>Magnoliopsida</taxon>
        <taxon>eudicotyledons</taxon>
        <taxon>Gunneridae</taxon>
        <taxon>Pentapetalae</taxon>
        <taxon>asterids</taxon>
        <taxon>campanulids</taxon>
        <taxon>Asterales</taxon>
        <taxon>Asteraceae</taxon>
        <taxon>Asteroideae</taxon>
        <taxon>Heliantheae alliance</taxon>
        <taxon>Tageteae</taxon>
        <taxon>Tagetes</taxon>
    </lineage>
</organism>
<dbReference type="Proteomes" id="UP001229421">
    <property type="component" value="Unassembled WGS sequence"/>
</dbReference>
<evidence type="ECO:0000313" key="2">
    <source>
        <dbReference type="EMBL" id="KAK1439311.1"/>
    </source>
</evidence>
<name>A0AAD8LHL0_TARER</name>
<evidence type="ECO:0000313" key="3">
    <source>
        <dbReference type="Proteomes" id="UP001229421"/>
    </source>
</evidence>
<dbReference type="AlphaFoldDB" id="A0AAD8LHL0"/>
<comment type="caution">
    <text evidence="2">The sequence shown here is derived from an EMBL/GenBank/DDBJ whole genome shotgun (WGS) entry which is preliminary data.</text>
</comment>
<keyword evidence="1" id="KW-0812">Transmembrane</keyword>
<feature type="transmembrane region" description="Helical" evidence="1">
    <location>
        <begin position="20"/>
        <end position="39"/>
    </location>
</feature>
<proteinExistence type="predicted"/>
<gene>
    <name evidence="2" type="ORF">QVD17_05127</name>
</gene>
<keyword evidence="1" id="KW-1133">Transmembrane helix</keyword>
<accession>A0AAD8LHL0</accession>
<dbReference type="EMBL" id="JAUHHV010000001">
    <property type="protein sequence ID" value="KAK1439311.1"/>
    <property type="molecule type" value="Genomic_DNA"/>
</dbReference>
<reference evidence="2" key="1">
    <citation type="journal article" date="2023" name="bioRxiv">
        <title>Improved chromosome-level genome assembly for marigold (Tagetes erecta).</title>
        <authorList>
            <person name="Jiang F."/>
            <person name="Yuan L."/>
            <person name="Wang S."/>
            <person name="Wang H."/>
            <person name="Xu D."/>
            <person name="Wang A."/>
            <person name="Fan W."/>
        </authorList>
    </citation>
    <scope>NUCLEOTIDE SEQUENCE</scope>
    <source>
        <strain evidence="2">WSJ</strain>
        <tissue evidence="2">Leaf</tissue>
    </source>
</reference>
<keyword evidence="1" id="KW-0472">Membrane</keyword>
<keyword evidence="3" id="KW-1185">Reference proteome</keyword>